<dbReference type="InterPro" id="IPR009057">
    <property type="entry name" value="Homeodomain-like_sf"/>
</dbReference>
<proteinExistence type="predicted"/>
<keyword evidence="3 7" id="KW-0863">Zinc-finger</keyword>
<dbReference type="PROSITE" id="PS51253">
    <property type="entry name" value="HTH_CENPB"/>
    <property type="match status" value="1"/>
</dbReference>
<organism evidence="11 12">
    <name type="scientific">Aplysia californica</name>
    <name type="common">California sea hare</name>
    <dbReference type="NCBI Taxonomy" id="6500"/>
    <lineage>
        <taxon>Eukaryota</taxon>
        <taxon>Metazoa</taxon>
        <taxon>Spiralia</taxon>
        <taxon>Lophotrochozoa</taxon>
        <taxon>Mollusca</taxon>
        <taxon>Gastropoda</taxon>
        <taxon>Heterobranchia</taxon>
        <taxon>Euthyneura</taxon>
        <taxon>Tectipleura</taxon>
        <taxon>Aplysiida</taxon>
        <taxon>Aplysioidea</taxon>
        <taxon>Aplysiidae</taxon>
        <taxon>Aplysia</taxon>
    </lineage>
</organism>
<evidence type="ECO:0000256" key="3">
    <source>
        <dbReference type="ARBA" id="ARBA00022771"/>
    </source>
</evidence>
<keyword evidence="11" id="KW-1185">Reference proteome</keyword>
<feature type="region of interest" description="Disordered" evidence="8">
    <location>
        <begin position="665"/>
        <end position="703"/>
    </location>
</feature>
<dbReference type="InterPro" id="IPR006600">
    <property type="entry name" value="HTH_CenpB_DNA-bd_dom"/>
</dbReference>
<keyword evidence="4" id="KW-0862">Zinc</keyword>
<evidence type="ECO:0000256" key="6">
    <source>
        <dbReference type="ARBA" id="ARBA00023242"/>
    </source>
</evidence>
<dbReference type="Pfam" id="PF03184">
    <property type="entry name" value="DDE_1"/>
    <property type="match status" value="1"/>
</dbReference>
<dbReference type="RefSeq" id="XP_012944713.1">
    <property type="nucleotide sequence ID" value="XM_013089259.2"/>
</dbReference>
<comment type="subcellular location">
    <subcellularLocation>
        <location evidence="1">Nucleus</location>
    </subcellularLocation>
</comment>
<dbReference type="InterPro" id="IPR019786">
    <property type="entry name" value="Zinc_finger_PHD-type_CS"/>
</dbReference>
<evidence type="ECO:0000313" key="12">
    <source>
        <dbReference type="RefSeq" id="XP_012944713.1"/>
    </source>
</evidence>
<dbReference type="PROSITE" id="PS01359">
    <property type="entry name" value="ZF_PHD_1"/>
    <property type="match status" value="1"/>
</dbReference>
<dbReference type="InterPro" id="IPR013083">
    <property type="entry name" value="Znf_RING/FYVE/PHD"/>
</dbReference>
<dbReference type="InterPro" id="IPR007889">
    <property type="entry name" value="HTH_Psq"/>
</dbReference>
<feature type="region of interest" description="Disordered" evidence="8">
    <location>
        <begin position="733"/>
        <end position="777"/>
    </location>
</feature>
<feature type="domain" description="HTH CENPB-type" evidence="10">
    <location>
        <begin position="98"/>
        <end position="173"/>
    </location>
</feature>
<keyword evidence="5" id="KW-0238">DNA-binding</keyword>
<dbReference type="Pfam" id="PF05225">
    <property type="entry name" value="HTH_psq"/>
    <property type="match status" value="1"/>
</dbReference>
<feature type="compositionally biased region" description="Polar residues" evidence="8">
    <location>
        <begin position="536"/>
        <end position="549"/>
    </location>
</feature>
<dbReference type="SUPFAM" id="SSF46689">
    <property type="entry name" value="Homeodomain-like"/>
    <property type="match status" value="1"/>
</dbReference>
<dbReference type="InterPro" id="IPR001965">
    <property type="entry name" value="Znf_PHD"/>
</dbReference>
<evidence type="ECO:0000256" key="1">
    <source>
        <dbReference type="ARBA" id="ARBA00004123"/>
    </source>
</evidence>
<evidence type="ECO:0000313" key="11">
    <source>
        <dbReference type="Proteomes" id="UP000694888"/>
    </source>
</evidence>
<dbReference type="PANTHER" id="PTHR19303:SF74">
    <property type="entry name" value="POGO TRANSPOSABLE ELEMENT WITH KRAB DOMAIN"/>
    <property type="match status" value="1"/>
</dbReference>
<evidence type="ECO:0000256" key="7">
    <source>
        <dbReference type="PROSITE-ProRule" id="PRU00146"/>
    </source>
</evidence>
<evidence type="ECO:0000256" key="5">
    <source>
        <dbReference type="ARBA" id="ARBA00023125"/>
    </source>
</evidence>
<dbReference type="InterPro" id="IPR011011">
    <property type="entry name" value="Znf_FYVE_PHD"/>
</dbReference>
<dbReference type="SMART" id="SM00674">
    <property type="entry name" value="CENPB"/>
    <property type="match status" value="1"/>
</dbReference>
<protein>
    <submittedName>
        <fullName evidence="12">Uncharacterized protein LOC101864422 isoform X1</fullName>
    </submittedName>
</protein>
<evidence type="ECO:0000259" key="9">
    <source>
        <dbReference type="PROSITE" id="PS50016"/>
    </source>
</evidence>
<sequence length="833" mass="92600">MAASEGSVKAEAPEDEIHNAKGSGCLNLCSMRNRVRSYIDKTMAPTPKGKKKAKHDVAVLETAIEAVRSKAMGLRKAAKHFGIAVSTLSDKVHGKSPIEYVPHSLLTQHEEERLVQWLLKMSKLGFGQTTDDIRVMAKAIMELSGGTTKDPSNLPSPAWVYRFLERHSELSLRTPMSLAKERALVTPPNVERWFHDLKTHVDALDPTLLCDPTRIFNADESGFSFDPKSRKVIAFKGAKTVYTALSANSKTQVTVLASVNAAGLYLPPLLIYPYKRIPGKNLLESFPESLLQVSDNGRITSAIFFTWLRDSFIPATEQIEKPLLLLVDGHVSHKALVEISKICEENKVILYCLLPHASHLVQPLDQAFFGSVKSAWSAASRRHMAETGNAVGLDSFAKVFQPVWQSCATKANAESSFRAAGIFPFSPERVLLTKKMLPSQVFRDFFSTGPVASSTSPPPVLAPPVAHSQLPDAIKDEPMPSSPFEPMPSSPFEPMPSSPFEPMPPSPFDPLAVSPVQDISNRPQSRGPTPPEPTCSGLQTSAPTPQQSAAREPESAYTVKQLEAMRNFTLFVVDDLGRNGFLRCHQALTRDTTENHEGFMQFKRLAANLKSSFEIPEVTTQSRAPLTSNDILRLPNFSGKGKKKMKKAAPRMQNVLSGAERREAIRLKESAREKQEKEKLARKTAREEEAGQSRENWERRLGREMTEVARQEKAAEMQGEWQEKKDQALLKKLERGAPKKRKRSDSDEDENVKGEVEQIMREADEEESVEDEYGESNDKCKGCAAKRHEADLLVACEVCDSWWHTSCTKSASNLTVEELEDFSFVCDKCCPNQ</sequence>
<evidence type="ECO:0000259" key="10">
    <source>
        <dbReference type="PROSITE" id="PS51253"/>
    </source>
</evidence>
<feature type="compositionally biased region" description="Basic and acidic residues" evidence="8">
    <location>
        <begin position="751"/>
        <end position="762"/>
    </location>
</feature>
<evidence type="ECO:0000256" key="8">
    <source>
        <dbReference type="SAM" id="MobiDB-lite"/>
    </source>
</evidence>
<keyword evidence="2" id="KW-0479">Metal-binding</keyword>
<dbReference type="Proteomes" id="UP000694888">
    <property type="component" value="Unplaced"/>
</dbReference>
<dbReference type="InterPro" id="IPR019787">
    <property type="entry name" value="Znf_PHD-finger"/>
</dbReference>
<keyword evidence="6" id="KW-0539">Nucleus</keyword>
<evidence type="ECO:0000256" key="2">
    <source>
        <dbReference type="ARBA" id="ARBA00022723"/>
    </source>
</evidence>
<feature type="compositionally biased region" description="Polar residues" evidence="8">
    <location>
        <begin position="517"/>
        <end position="527"/>
    </location>
</feature>
<dbReference type="PROSITE" id="PS50016">
    <property type="entry name" value="ZF_PHD_2"/>
    <property type="match status" value="1"/>
</dbReference>
<dbReference type="SUPFAM" id="SSF57903">
    <property type="entry name" value="FYVE/PHD zinc finger"/>
    <property type="match status" value="1"/>
</dbReference>
<feature type="compositionally biased region" description="Acidic residues" evidence="8">
    <location>
        <begin position="763"/>
        <end position="775"/>
    </location>
</feature>
<dbReference type="InterPro" id="IPR050863">
    <property type="entry name" value="CenT-Element_Derived"/>
</dbReference>
<dbReference type="PANTHER" id="PTHR19303">
    <property type="entry name" value="TRANSPOSON"/>
    <property type="match status" value="1"/>
</dbReference>
<name>A0ABM1ABU5_APLCA</name>
<accession>A0ABM1ABU5</accession>
<feature type="region of interest" description="Disordered" evidence="8">
    <location>
        <begin position="471"/>
        <end position="556"/>
    </location>
</feature>
<feature type="compositionally biased region" description="Pro residues" evidence="8">
    <location>
        <begin position="480"/>
        <end position="508"/>
    </location>
</feature>
<feature type="domain" description="PHD-type" evidence="9">
    <location>
        <begin position="777"/>
        <end position="832"/>
    </location>
</feature>
<dbReference type="Gene3D" id="1.10.10.60">
    <property type="entry name" value="Homeodomain-like"/>
    <property type="match status" value="1"/>
</dbReference>
<gene>
    <name evidence="12" type="primary">LOC101864422</name>
</gene>
<dbReference type="Pfam" id="PF03221">
    <property type="entry name" value="HTH_Tnp_Tc5"/>
    <property type="match status" value="1"/>
</dbReference>
<dbReference type="GeneID" id="101864422"/>
<dbReference type="InterPro" id="IPR004875">
    <property type="entry name" value="DDE_SF_endonuclease_dom"/>
</dbReference>
<evidence type="ECO:0000256" key="4">
    <source>
        <dbReference type="ARBA" id="ARBA00022833"/>
    </source>
</evidence>
<reference evidence="12" key="1">
    <citation type="submission" date="2025-08" db="UniProtKB">
        <authorList>
            <consortium name="RefSeq"/>
        </authorList>
    </citation>
    <scope>IDENTIFICATION</scope>
</reference>
<dbReference type="SMART" id="SM00249">
    <property type="entry name" value="PHD"/>
    <property type="match status" value="1"/>
</dbReference>
<dbReference type="Gene3D" id="3.30.40.10">
    <property type="entry name" value="Zinc/RING finger domain, C3HC4 (zinc finger)"/>
    <property type="match status" value="1"/>
</dbReference>